<feature type="compositionally biased region" description="Low complexity" evidence="1">
    <location>
        <begin position="312"/>
        <end position="347"/>
    </location>
</feature>
<comment type="caution">
    <text evidence="2">The sequence shown here is derived from an EMBL/GenBank/DDBJ whole genome shotgun (WGS) entry which is preliminary data.</text>
</comment>
<feature type="region of interest" description="Disordered" evidence="1">
    <location>
        <begin position="186"/>
        <end position="241"/>
    </location>
</feature>
<dbReference type="EMBL" id="BMAR01000067">
    <property type="protein sequence ID" value="GFR52606.1"/>
    <property type="molecule type" value="Genomic_DNA"/>
</dbReference>
<dbReference type="PANTHER" id="PTHR33598">
    <property type="entry name" value="OS02G0833400 PROTEIN"/>
    <property type="match status" value="1"/>
</dbReference>
<accession>A0AAD3E6M1</accession>
<feature type="compositionally biased region" description="Low complexity" evidence="1">
    <location>
        <begin position="286"/>
        <end position="297"/>
    </location>
</feature>
<dbReference type="Pfam" id="PF05542">
    <property type="entry name" value="DUF760"/>
    <property type="match status" value="2"/>
</dbReference>
<evidence type="ECO:0000256" key="1">
    <source>
        <dbReference type="SAM" id="MobiDB-lite"/>
    </source>
</evidence>
<dbReference type="InterPro" id="IPR008479">
    <property type="entry name" value="DUF760"/>
</dbReference>
<feature type="compositionally biased region" description="Low complexity" evidence="1">
    <location>
        <begin position="186"/>
        <end position="227"/>
    </location>
</feature>
<proteinExistence type="predicted"/>
<reference evidence="2 3" key="1">
    <citation type="journal article" date="2021" name="Sci. Rep.">
        <title>Genome sequencing of the multicellular alga Astrephomene provides insights into convergent evolution of germ-soma differentiation.</title>
        <authorList>
            <person name="Yamashita S."/>
            <person name="Yamamoto K."/>
            <person name="Matsuzaki R."/>
            <person name="Suzuki S."/>
            <person name="Yamaguchi H."/>
            <person name="Hirooka S."/>
            <person name="Minakuchi Y."/>
            <person name="Miyagishima S."/>
            <person name="Kawachi M."/>
            <person name="Toyoda A."/>
            <person name="Nozaki H."/>
        </authorList>
    </citation>
    <scope>NUCLEOTIDE SEQUENCE [LARGE SCALE GENOMIC DNA]</scope>
    <source>
        <strain evidence="2 3">NIES-4017</strain>
    </source>
</reference>
<gene>
    <name evidence="2" type="ORF">Agub_g15204</name>
</gene>
<organism evidence="2 3">
    <name type="scientific">Astrephomene gubernaculifera</name>
    <dbReference type="NCBI Taxonomy" id="47775"/>
    <lineage>
        <taxon>Eukaryota</taxon>
        <taxon>Viridiplantae</taxon>
        <taxon>Chlorophyta</taxon>
        <taxon>core chlorophytes</taxon>
        <taxon>Chlorophyceae</taxon>
        <taxon>CS clade</taxon>
        <taxon>Chlamydomonadales</taxon>
        <taxon>Astrephomenaceae</taxon>
        <taxon>Astrephomene</taxon>
    </lineage>
</organism>
<sequence length="569" mass="58256">MFISNSNILGQTALSTRGWVVIHVRRSHRTWGCERRRSQVHCSARSGKRGAGELHDPWREEERRQALLNYVREVQPQSVAQFAEQTHPVVVQAMRQTVLNVVGSLPPQYFDVRISTMAESLAQLMLSIMTTGYMLRSAQFRLELQKSLKQLSSVSSAPSAEPAAIIEPPAISIPAIATTTTAAYTSSSSSSTAASPPSSPLTTFDDASNSSTTTTGTTASSSASASFLHDGEGSPYAPGVQKKGLAGEVLRWHLGRGEVERLGAGEYIEMLERELAALRAQVSSGAFPPGTPAAASAPMPPPPPPPPPPSASTPAGTVEVLGPYPSPSSSYKSSSSSSSSSLSGPPSQELVCVSPLPGFGERDGPGVPYISTASDGSISGMSGALAPSPAANSAAAPATMGCGGIPLVVGSPLGLPRNELLDYLHGLQAGGSGSFKELACSPSTSSGQAVKEAMELFVARLMGTADPEALTKLNSEFSSVELSKVLFWLMAVGYTLKSIEARLDMEDGMGGSSSGGGGGGGGLSPGGGRGGGNGSSSGGNNGSSRGSSSKGKNERKGGFGGLRGLLPGF</sequence>
<dbReference type="PANTHER" id="PTHR33598:SF4">
    <property type="entry name" value="OS02G0833400 PROTEIN"/>
    <property type="match status" value="1"/>
</dbReference>
<name>A0AAD3E6M1_9CHLO</name>
<dbReference type="Proteomes" id="UP001054857">
    <property type="component" value="Unassembled WGS sequence"/>
</dbReference>
<feature type="region of interest" description="Disordered" evidence="1">
    <location>
        <begin position="286"/>
        <end position="372"/>
    </location>
</feature>
<feature type="compositionally biased region" description="Gly residues" evidence="1">
    <location>
        <begin position="510"/>
        <end position="541"/>
    </location>
</feature>
<evidence type="ECO:0000313" key="2">
    <source>
        <dbReference type="EMBL" id="GFR52606.1"/>
    </source>
</evidence>
<feature type="compositionally biased region" description="Pro residues" evidence="1">
    <location>
        <begin position="298"/>
        <end position="311"/>
    </location>
</feature>
<keyword evidence="3" id="KW-1185">Reference proteome</keyword>
<dbReference type="AlphaFoldDB" id="A0AAD3E6M1"/>
<feature type="region of interest" description="Disordered" evidence="1">
    <location>
        <begin position="510"/>
        <end position="569"/>
    </location>
</feature>
<evidence type="ECO:0000313" key="3">
    <source>
        <dbReference type="Proteomes" id="UP001054857"/>
    </source>
</evidence>
<protein>
    <submittedName>
        <fullName evidence="2">Uncharacterized protein</fullName>
    </submittedName>
</protein>